<dbReference type="HAMAP" id="MF_01027">
    <property type="entry name" value="LeuC_type2"/>
    <property type="match status" value="1"/>
</dbReference>
<comment type="similarity">
    <text evidence="6">Belongs to the aconitase/IPM isomerase family. LeuC type 2 subfamily.</text>
</comment>
<dbReference type="PANTHER" id="PTHR43822">
    <property type="entry name" value="HOMOACONITASE, MITOCHONDRIAL-RELATED"/>
    <property type="match status" value="1"/>
</dbReference>
<feature type="binding site" evidence="6">
    <location>
        <position position="296"/>
    </location>
    <ligand>
        <name>[4Fe-4S] cluster</name>
        <dbReference type="ChEBI" id="CHEBI:49883"/>
    </ligand>
</feature>
<dbReference type="InterPro" id="IPR015931">
    <property type="entry name" value="Acnase/IPM_dHydase_lsu_aba_1/3"/>
</dbReference>
<evidence type="ECO:0000256" key="1">
    <source>
        <dbReference type="ARBA" id="ARBA00022485"/>
    </source>
</evidence>
<comment type="cofactor">
    <cofactor evidence="6">
        <name>[4Fe-4S] cluster</name>
        <dbReference type="ChEBI" id="CHEBI:49883"/>
    </cofactor>
    <text evidence="6">Binds 1 [4Fe-4S] cluster per subunit.</text>
</comment>
<feature type="binding site" evidence="6">
    <location>
        <position position="359"/>
    </location>
    <ligand>
        <name>[4Fe-4S] cluster</name>
        <dbReference type="ChEBI" id="CHEBI:49883"/>
    </ligand>
</feature>
<dbReference type="GO" id="GO:0009098">
    <property type="term" value="P:L-leucine biosynthetic process"/>
    <property type="evidence" value="ECO:0007669"/>
    <property type="project" value="UniProtKB-UniRule"/>
</dbReference>
<keyword evidence="3 6" id="KW-0408">Iron</keyword>
<dbReference type="InterPro" id="IPR050067">
    <property type="entry name" value="IPM_dehydratase_rel_enz"/>
</dbReference>
<evidence type="ECO:0000259" key="7">
    <source>
        <dbReference type="Pfam" id="PF00330"/>
    </source>
</evidence>
<dbReference type="PRINTS" id="PR00415">
    <property type="entry name" value="ACONITASE"/>
</dbReference>
<dbReference type="RefSeq" id="WP_048102064.1">
    <property type="nucleotide sequence ID" value="NZ_JBBYJF010000027.1"/>
</dbReference>
<dbReference type="InterPro" id="IPR011826">
    <property type="entry name" value="HAcnase/IPMdehydase_lsu_prok"/>
</dbReference>
<dbReference type="NCBIfam" id="TIGR01343">
    <property type="entry name" value="hacA_fam"/>
    <property type="match status" value="1"/>
</dbReference>
<dbReference type="InterPro" id="IPR001030">
    <property type="entry name" value="Acoase/IPM_deHydtase_lsu_aba"/>
</dbReference>
<keyword evidence="10" id="KW-1185">Reference proteome</keyword>
<dbReference type="SUPFAM" id="SSF53732">
    <property type="entry name" value="Aconitase iron-sulfur domain"/>
    <property type="match status" value="1"/>
</dbReference>
<comment type="catalytic activity">
    <reaction evidence="6">
        <text>(2R,3S)-3-isopropylmalate = (2S)-2-isopropylmalate</text>
        <dbReference type="Rhea" id="RHEA:32287"/>
        <dbReference type="ChEBI" id="CHEBI:1178"/>
        <dbReference type="ChEBI" id="CHEBI:35121"/>
        <dbReference type="EC" id="4.2.1.33"/>
    </reaction>
</comment>
<comment type="subunit">
    <text evidence="6">Heterodimer of LeuC and LeuD.</text>
</comment>
<gene>
    <name evidence="6" type="primary">leuC</name>
    <name evidence="9" type="ORF">AOG54_02915</name>
    <name evidence="8" type="ORF">SE19_05340</name>
</gene>
<dbReference type="Proteomes" id="UP000050515">
    <property type="component" value="Unassembled WGS sequence"/>
</dbReference>
<dbReference type="NCBIfam" id="NF001614">
    <property type="entry name" value="PRK00402.1"/>
    <property type="match status" value="1"/>
</dbReference>
<dbReference type="PROSITE" id="PS00450">
    <property type="entry name" value="ACONITASE_1"/>
    <property type="match status" value="1"/>
</dbReference>
<keyword evidence="1 6" id="KW-0004">4Fe-4S</keyword>
<protein>
    <recommendedName>
        <fullName evidence="6">3-isopropylmalate dehydratase large subunit</fullName>
        <ecNumber evidence="6">4.2.1.33</ecNumber>
    </recommendedName>
    <alternativeName>
        <fullName evidence="6">Alpha-IPM isomerase</fullName>
        <shortName evidence="6">IPMI</shortName>
    </alternativeName>
    <alternativeName>
        <fullName evidence="6">Isopropylmalate isomerase</fullName>
    </alternativeName>
</protein>
<keyword evidence="4 6" id="KW-0411">Iron-sulfur</keyword>
<dbReference type="EMBL" id="LJCQ01000236">
    <property type="protein sequence ID" value="KPV46476.1"/>
    <property type="molecule type" value="Genomic_DNA"/>
</dbReference>
<proteinExistence type="inferred from homology"/>
<keyword evidence="6" id="KW-0028">Amino-acid biosynthesis</keyword>
<comment type="caution">
    <text evidence="8">The sequence shown here is derived from an EMBL/GenBank/DDBJ whole genome shotgun (WGS) entry which is preliminary data.</text>
</comment>
<dbReference type="Pfam" id="PF00330">
    <property type="entry name" value="Aconitase"/>
    <property type="match status" value="2"/>
</dbReference>
<evidence type="ECO:0000256" key="2">
    <source>
        <dbReference type="ARBA" id="ARBA00022723"/>
    </source>
</evidence>
<accession>A0A0P9GYD9</accession>
<dbReference type="GO" id="GO:0046872">
    <property type="term" value="F:metal ion binding"/>
    <property type="evidence" value="ECO:0007669"/>
    <property type="project" value="UniProtKB-KW"/>
</dbReference>
<evidence type="ECO:0000256" key="4">
    <source>
        <dbReference type="ARBA" id="ARBA00023014"/>
    </source>
</evidence>
<dbReference type="NCBIfam" id="TIGR02086">
    <property type="entry name" value="IPMI_arch"/>
    <property type="match status" value="1"/>
</dbReference>
<dbReference type="InterPro" id="IPR033941">
    <property type="entry name" value="IPMI_cat"/>
</dbReference>
<dbReference type="InterPro" id="IPR006251">
    <property type="entry name" value="Homoacnase/IPMdehydase_lsu"/>
</dbReference>
<reference evidence="9 10" key="2">
    <citation type="submission" date="2015-09" db="EMBL/GenBank/DDBJ databases">
        <title>Heavy metals and arsenic resistance mechanisms in polyextremophilic archaea of the family Ferroplasmaceae.</title>
        <authorList>
            <person name="Bulaev A.G."/>
            <person name="Kanygina A.V."/>
        </authorList>
    </citation>
    <scope>NUCLEOTIDE SEQUENCE [LARGE SCALE GENOMIC DNA]</scope>
    <source>
        <strain evidence="9 10">VT</strain>
    </source>
</reference>
<dbReference type="OrthoDB" id="255at2157"/>
<dbReference type="Gene3D" id="3.30.499.10">
    <property type="entry name" value="Aconitase, domain 3"/>
    <property type="match status" value="2"/>
</dbReference>
<evidence type="ECO:0000256" key="3">
    <source>
        <dbReference type="ARBA" id="ARBA00023004"/>
    </source>
</evidence>
<dbReference type="EMBL" id="LKBG01000112">
    <property type="protein sequence ID" value="KQB35544.1"/>
    <property type="molecule type" value="Genomic_DNA"/>
</dbReference>
<evidence type="ECO:0000256" key="6">
    <source>
        <dbReference type="HAMAP-Rule" id="MF_01027"/>
    </source>
</evidence>
<keyword evidence="2 6" id="KW-0479">Metal-binding</keyword>
<comment type="pathway">
    <text evidence="6">Amino-acid biosynthesis; L-leucine biosynthesis; L-leucine from 3-methyl-2-oxobutanoate: step 2/4.</text>
</comment>
<dbReference type="GO" id="GO:0003861">
    <property type="term" value="F:3-isopropylmalate dehydratase activity"/>
    <property type="evidence" value="ECO:0007669"/>
    <property type="project" value="UniProtKB-UniRule"/>
</dbReference>
<feature type="binding site" evidence="6">
    <location>
        <position position="356"/>
    </location>
    <ligand>
        <name>[4Fe-4S] cluster</name>
        <dbReference type="ChEBI" id="CHEBI:49883"/>
    </ligand>
</feature>
<evidence type="ECO:0000313" key="10">
    <source>
        <dbReference type="Proteomes" id="UP000050320"/>
    </source>
</evidence>
<dbReference type="GO" id="GO:0051539">
    <property type="term" value="F:4 iron, 4 sulfur cluster binding"/>
    <property type="evidence" value="ECO:0007669"/>
    <property type="project" value="UniProtKB-KW"/>
</dbReference>
<dbReference type="UniPathway" id="UPA00048">
    <property type="reaction ID" value="UER00071"/>
</dbReference>
<dbReference type="AlphaFoldDB" id="A0A0P9GYD9"/>
<evidence type="ECO:0000256" key="5">
    <source>
        <dbReference type="ARBA" id="ARBA00023239"/>
    </source>
</evidence>
<feature type="domain" description="Aconitase/3-isopropylmalate dehydratase large subunit alpha/beta/alpha" evidence="7">
    <location>
        <begin position="8"/>
        <end position="283"/>
    </location>
</feature>
<evidence type="ECO:0000313" key="11">
    <source>
        <dbReference type="Proteomes" id="UP000050515"/>
    </source>
</evidence>
<name>A0A0P9GYD9_9ARCH</name>
<dbReference type="Proteomes" id="UP000050320">
    <property type="component" value="Unassembled WGS sequence"/>
</dbReference>
<organism evidence="8 11">
    <name type="scientific">Acidiplasma aeolicum</name>
    <dbReference type="NCBI Taxonomy" id="507754"/>
    <lineage>
        <taxon>Archaea</taxon>
        <taxon>Methanobacteriati</taxon>
        <taxon>Thermoplasmatota</taxon>
        <taxon>Thermoplasmata</taxon>
        <taxon>Thermoplasmatales</taxon>
        <taxon>Ferroplasmaceae</taxon>
        <taxon>Acidiplasma</taxon>
    </lineage>
</organism>
<sequence length="415" mass="44497">MGKTAVEKVFSKKSHTDSYAGDYVVADVDYVMVNDITGPIAVDAFNSIGNAPVRDKIVIIPDHFVPPKDIKSAIQYRKVKDFALNNGIENFFDIGNGGVCHQVMMEKGFAAPGRLIAGADSHTNTYGALSSISVGIGSTEAGVIFATGKMWFKVPETIKININGKLKKGVEGKDVALKVLSITGHDGATYKCMEFSGTAISSLPVNERMTIANMTTEAGAKCSFFDTDDKTIEYLNKRVRGDYEIVKSDADAHYESIINIDADDIEPSVAVPNSPANVKPLSEVRVEIDQAYIGSCTNGRIEDIRKAAEILKGRKINKRVRLMVVPASQEVYNQALREGLIDIIVNAGGYFSGTTCGACLGGYMGVLGPGEVCISSTNRNFIGRMGDKTSKVYLANPSVVAASAILGRIASPEEI</sequence>
<comment type="function">
    <text evidence="6">Catalyzes the isomerization between 2-isopropylmalate and 3-isopropylmalate, via the formation of 2-isopropylmaleate.</text>
</comment>
<evidence type="ECO:0000313" key="8">
    <source>
        <dbReference type="EMBL" id="KPV46476.1"/>
    </source>
</evidence>
<dbReference type="InterPro" id="IPR018136">
    <property type="entry name" value="Aconitase_4Fe-4S_BS"/>
</dbReference>
<dbReference type="PATRIC" id="fig|507754.4.peg.1595"/>
<keyword evidence="5 6" id="KW-0456">Lyase</keyword>
<reference evidence="8 11" key="1">
    <citation type="submission" date="2015-09" db="EMBL/GenBank/DDBJ databases">
        <title>Draft genome sequence of Acidiplasma aeolicum DSM 18409.</title>
        <authorList>
            <person name="Hemp J."/>
        </authorList>
    </citation>
    <scope>NUCLEOTIDE SEQUENCE [LARGE SCALE GENOMIC DNA]</scope>
    <source>
        <strain evidence="8 11">V</strain>
    </source>
</reference>
<keyword evidence="6" id="KW-0432">Leucine biosynthesis</keyword>
<evidence type="ECO:0000313" key="9">
    <source>
        <dbReference type="EMBL" id="KQB35544.1"/>
    </source>
</evidence>
<dbReference type="GeneID" id="84222055"/>
<feature type="domain" description="Aconitase/3-isopropylmalate dehydratase large subunit alpha/beta/alpha" evidence="7">
    <location>
        <begin position="286"/>
        <end position="407"/>
    </location>
</feature>
<keyword evidence="6" id="KW-0100">Branched-chain amino acid biosynthesis</keyword>
<dbReference type="InterPro" id="IPR036008">
    <property type="entry name" value="Aconitase_4Fe-4S_dom"/>
</dbReference>
<dbReference type="CDD" id="cd01583">
    <property type="entry name" value="IPMI"/>
    <property type="match status" value="1"/>
</dbReference>
<dbReference type="EC" id="4.2.1.33" evidence="6"/>
<dbReference type="PANTHER" id="PTHR43822:SF2">
    <property type="entry name" value="HOMOACONITASE, MITOCHONDRIAL"/>
    <property type="match status" value="1"/>
</dbReference>